<dbReference type="EMBL" id="DS821790">
    <property type="protein sequence ID" value="EEC11744.1"/>
    <property type="molecule type" value="Genomic_DNA"/>
</dbReference>
<feature type="compositionally biased region" description="Polar residues" evidence="1">
    <location>
        <begin position="1"/>
        <end position="18"/>
    </location>
</feature>
<evidence type="ECO:0000313" key="3">
    <source>
        <dbReference type="EnsemblMetazoa" id="ISCW008848-PA"/>
    </source>
</evidence>
<name>B7PYS2_IXOSC</name>
<feature type="compositionally biased region" description="Polar residues" evidence="1">
    <location>
        <begin position="63"/>
        <end position="79"/>
    </location>
</feature>
<proteinExistence type="predicted"/>
<dbReference type="VEuPathDB" id="VectorBase:ISCI008848"/>
<dbReference type="VEuPathDB" id="VectorBase:ISCW008848"/>
<feature type="region of interest" description="Disordered" evidence="1">
    <location>
        <begin position="1"/>
        <end position="79"/>
    </location>
</feature>
<protein>
    <submittedName>
        <fullName evidence="2 3">Uncharacterized protein</fullName>
    </submittedName>
</protein>
<dbReference type="EMBL" id="ABJB010215784">
    <property type="status" value="NOT_ANNOTATED_CDS"/>
    <property type="molecule type" value="Genomic_DNA"/>
</dbReference>
<reference evidence="2 4" key="1">
    <citation type="submission" date="2008-03" db="EMBL/GenBank/DDBJ databases">
        <title>Annotation of Ixodes scapularis.</title>
        <authorList>
            <consortium name="Ixodes scapularis Genome Project Consortium"/>
            <person name="Caler E."/>
            <person name="Hannick L.I."/>
            <person name="Bidwell S."/>
            <person name="Joardar V."/>
            <person name="Thiagarajan M."/>
            <person name="Amedeo P."/>
            <person name="Galinsky K.J."/>
            <person name="Schobel S."/>
            <person name="Inman J."/>
            <person name="Hostetler J."/>
            <person name="Miller J."/>
            <person name="Hammond M."/>
            <person name="Megy K."/>
            <person name="Lawson D."/>
            <person name="Kodira C."/>
            <person name="Sutton G."/>
            <person name="Meyer J."/>
            <person name="Hill C.A."/>
            <person name="Birren B."/>
            <person name="Nene V."/>
            <person name="Collins F."/>
            <person name="Alarcon-Chaidez F."/>
            <person name="Wikel S."/>
            <person name="Strausberg R."/>
        </authorList>
    </citation>
    <scope>NUCLEOTIDE SEQUENCE [LARGE SCALE GENOMIC DNA]</scope>
    <source>
        <strain evidence="4">Wikel</strain>
        <strain evidence="2">Wikel colony</strain>
    </source>
</reference>
<evidence type="ECO:0000313" key="4">
    <source>
        <dbReference type="Proteomes" id="UP000001555"/>
    </source>
</evidence>
<keyword evidence="4" id="KW-1185">Reference proteome</keyword>
<organism>
    <name type="scientific">Ixodes scapularis</name>
    <name type="common">Black-legged tick</name>
    <name type="synonym">Deer tick</name>
    <dbReference type="NCBI Taxonomy" id="6945"/>
    <lineage>
        <taxon>Eukaryota</taxon>
        <taxon>Metazoa</taxon>
        <taxon>Ecdysozoa</taxon>
        <taxon>Arthropoda</taxon>
        <taxon>Chelicerata</taxon>
        <taxon>Arachnida</taxon>
        <taxon>Acari</taxon>
        <taxon>Parasitiformes</taxon>
        <taxon>Ixodida</taxon>
        <taxon>Ixodoidea</taxon>
        <taxon>Ixodidae</taxon>
        <taxon>Ixodinae</taxon>
        <taxon>Ixodes</taxon>
    </lineage>
</organism>
<gene>
    <name evidence="2" type="ORF">IscW_ISCW008848</name>
</gene>
<dbReference type="EnsemblMetazoa" id="ISCW008848-RA">
    <property type="protein sequence ID" value="ISCW008848-PA"/>
    <property type="gene ID" value="ISCW008848"/>
</dbReference>
<dbReference type="Proteomes" id="UP000001555">
    <property type="component" value="Unassembled WGS sequence"/>
</dbReference>
<sequence>METSTKDSVFQTKTTRSGPSIKRRYVGRKTGKRNGGALLPSGRRMPPTPARVQRHSTGACEDSPSTKACGSQTARSSKV</sequence>
<dbReference type="HOGENOM" id="CLU_2608701_0_0_1"/>
<evidence type="ECO:0000256" key="1">
    <source>
        <dbReference type="SAM" id="MobiDB-lite"/>
    </source>
</evidence>
<evidence type="ECO:0000313" key="2">
    <source>
        <dbReference type="EMBL" id="EEC11744.1"/>
    </source>
</evidence>
<feature type="compositionally biased region" description="Basic residues" evidence="1">
    <location>
        <begin position="21"/>
        <end position="32"/>
    </location>
</feature>
<accession>B7PYS2</accession>
<reference evidence="3" key="2">
    <citation type="submission" date="2020-05" db="UniProtKB">
        <authorList>
            <consortium name="EnsemblMetazoa"/>
        </authorList>
    </citation>
    <scope>IDENTIFICATION</scope>
    <source>
        <strain evidence="3">wikel</strain>
    </source>
</reference>
<dbReference type="InParanoid" id="B7PYS2"/>
<dbReference type="PaxDb" id="6945-B7PYS2"/>
<dbReference type="AlphaFoldDB" id="B7PYS2"/>